<evidence type="ECO:0000313" key="7">
    <source>
        <dbReference type="Proteomes" id="UP000027361"/>
    </source>
</evidence>
<keyword evidence="4" id="KW-0677">Repeat</keyword>
<keyword evidence="7" id="KW-1185">Reference proteome</keyword>
<gene>
    <name evidence="6" type="ORF">K437DRAFT_255310</name>
</gene>
<dbReference type="FunCoup" id="A0A066W608">
    <property type="interactions" value="240"/>
</dbReference>
<feature type="compositionally biased region" description="Polar residues" evidence="5">
    <location>
        <begin position="293"/>
        <end position="305"/>
    </location>
</feature>
<feature type="compositionally biased region" description="Polar residues" evidence="5">
    <location>
        <begin position="619"/>
        <end position="629"/>
    </location>
</feature>
<keyword evidence="3" id="KW-0433">Leucine-rich repeat</keyword>
<dbReference type="InterPro" id="IPR032675">
    <property type="entry name" value="LRR_dom_sf"/>
</dbReference>
<protein>
    <submittedName>
        <fullName evidence="6">L domain-like protein</fullName>
    </submittedName>
</protein>
<dbReference type="AlphaFoldDB" id="A0A066W608"/>
<dbReference type="InParanoid" id="A0A066W608"/>
<organism evidence="6 7">
    <name type="scientific">Tilletiaria anomala (strain ATCC 24038 / CBS 436.72 / UBC 951)</name>
    <dbReference type="NCBI Taxonomy" id="1037660"/>
    <lineage>
        <taxon>Eukaryota</taxon>
        <taxon>Fungi</taxon>
        <taxon>Dikarya</taxon>
        <taxon>Basidiomycota</taxon>
        <taxon>Ustilaginomycotina</taxon>
        <taxon>Exobasidiomycetes</taxon>
        <taxon>Georgefischeriales</taxon>
        <taxon>Tilletiariaceae</taxon>
        <taxon>Tilletiaria</taxon>
    </lineage>
</organism>
<comment type="caution">
    <text evidence="6">The sequence shown here is derived from an EMBL/GenBank/DDBJ whole genome shotgun (WGS) entry which is preliminary data.</text>
</comment>
<feature type="region of interest" description="Disordered" evidence="5">
    <location>
        <begin position="715"/>
        <end position="744"/>
    </location>
</feature>
<dbReference type="SUPFAM" id="SSF52058">
    <property type="entry name" value="L domain-like"/>
    <property type="match status" value="1"/>
</dbReference>
<sequence length="920" mass="99816">MDPGSINGDEWLTQLVRRVKLDELQLIGPKVATQTNGGLSSWATAPLSWVGIASVGSSRQTTAAPANGKSAGPLIKTSPLVINPHHLFYLLIRFEALGLPAGSLDTCLSNLPAPRPVSYYVLPDVQVRREGPSGLGHGRRSDKSDTMSFTSLRSAFGSSSVSAASWWTAPRHPQQDITRDLKLLFSLLTKLPALRIAPTPGTKLIKDFENDCPGRNGIPMDVFKSLSTLQMDGTDPRGLLGWDRLCIQLVALSIHHSGLEDLSDLLIDAVVHDCKRRKGENVDDGRRKVIYSPNGSAGNDDSSSPLKHEAAHATDAASNAPPSQTPSLAWYFLRHLSLANNSLTFIPEEPLSQLCNLSSLDLSSNLLNSVPPSLHLLPRLVSLNVSDNLIDSVLGISSTIPTIRTLIISKNRLESLCGLERLKNLTRIDLRHNYIFDVGEVGRLAQITPIEEVYVEGNPIVEELPDWRIDLFLQFAREGQRIKINGSEPGYFEKQRITERLPDVGRLRFTDSPESMRKAPRHNASHMPLSADDESREGLIKVALVKSVHRSRIASRRRAESTTARDSSKERPRCTSHAADDEFKGDRRRNGSDTSSTRSVAVKMLADRKRNKRIVELDSPNSDWKQNPKTRLAATRAENGPSHMITESTSAAESHSMQPKAEGSDYAAMSDSEAIKAAVHAGQKSLAASPLIMAVDGKPTERGRPTGMPKLATKDALSKKADAQAGVSSSAVTTQVDTPGYNLENGPLGSDVDLAKAVLQNLSSVPSTASVGIADSSGTTPSSPLRPPRTLSRTVTTDDDVIYHVDQLRSPKGQASRRNSGASGVLSAQRAVVATASMHEAPSLQHRNADFYRRSSMEHPEDLDPSHEALAFRKGIEALKGEMGDDWLTMLAKGVYNPNGIPTLGRTSGKAAAAEYKTKR</sequence>
<evidence type="ECO:0000256" key="2">
    <source>
        <dbReference type="ARBA" id="ARBA00022490"/>
    </source>
</evidence>
<feature type="region of interest" description="Disordered" evidence="5">
    <location>
        <begin position="767"/>
        <end position="797"/>
    </location>
</feature>
<dbReference type="OrthoDB" id="676979at2759"/>
<feature type="region of interest" description="Disordered" evidence="5">
    <location>
        <begin position="551"/>
        <end position="629"/>
    </location>
</feature>
<dbReference type="Gene3D" id="3.80.10.10">
    <property type="entry name" value="Ribonuclease Inhibitor"/>
    <property type="match status" value="1"/>
</dbReference>
<dbReference type="PROSITE" id="PS51450">
    <property type="entry name" value="LRR"/>
    <property type="match status" value="3"/>
</dbReference>
<reference evidence="6 7" key="1">
    <citation type="submission" date="2014-05" db="EMBL/GenBank/DDBJ databases">
        <title>Draft genome sequence of a rare smut relative, Tilletiaria anomala UBC 951.</title>
        <authorList>
            <consortium name="DOE Joint Genome Institute"/>
            <person name="Toome M."/>
            <person name="Kuo A."/>
            <person name="Henrissat B."/>
            <person name="Lipzen A."/>
            <person name="Tritt A."/>
            <person name="Yoshinaga Y."/>
            <person name="Zane M."/>
            <person name="Barry K."/>
            <person name="Grigoriev I.V."/>
            <person name="Spatafora J.W."/>
            <person name="Aimea M.C."/>
        </authorList>
    </citation>
    <scope>NUCLEOTIDE SEQUENCE [LARGE SCALE GENOMIC DNA]</scope>
    <source>
        <strain evidence="6 7">UBC 951</strain>
    </source>
</reference>
<name>A0A066W608_TILAU</name>
<evidence type="ECO:0000256" key="5">
    <source>
        <dbReference type="SAM" id="MobiDB-lite"/>
    </source>
</evidence>
<accession>A0A066W608</accession>
<dbReference type="Pfam" id="PF13855">
    <property type="entry name" value="LRR_8"/>
    <property type="match status" value="1"/>
</dbReference>
<feature type="compositionally biased region" description="Basic and acidic residues" evidence="5">
    <location>
        <begin position="605"/>
        <end position="616"/>
    </location>
</feature>
<evidence type="ECO:0000313" key="6">
    <source>
        <dbReference type="EMBL" id="KDN49186.1"/>
    </source>
</evidence>
<evidence type="ECO:0000256" key="1">
    <source>
        <dbReference type="ARBA" id="ARBA00004496"/>
    </source>
</evidence>
<dbReference type="GeneID" id="25264117"/>
<dbReference type="HOGENOM" id="CLU_009538_1_0_1"/>
<dbReference type="PANTHER" id="PTHR15454">
    <property type="entry name" value="NISCHARIN RELATED"/>
    <property type="match status" value="1"/>
</dbReference>
<dbReference type="Proteomes" id="UP000027361">
    <property type="component" value="Unassembled WGS sequence"/>
</dbReference>
<dbReference type="GO" id="GO:0005737">
    <property type="term" value="C:cytoplasm"/>
    <property type="evidence" value="ECO:0007669"/>
    <property type="project" value="UniProtKB-SubCell"/>
</dbReference>
<feature type="region of interest" description="Disordered" evidence="5">
    <location>
        <begin position="285"/>
        <end position="322"/>
    </location>
</feature>
<dbReference type="RefSeq" id="XP_013244269.1">
    <property type="nucleotide sequence ID" value="XM_013388815.1"/>
</dbReference>
<feature type="compositionally biased region" description="Polar residues" evidence="5">
    <location>
        <begin position="726"/>
        <end position="737"/>
    </location>
</feature>
<keyword evidence="2" id="KW-0963">Cytoplasm</keyword>
<dbReference type="EMBL" id="JMSN01000022">
    <property type="protein sequence ID" value="KDN49186.1"/>
    <property type="molecule type" value="Genomic_DNA"/>
</dbReference>
<dbReference type="PANTHER" id="PTHR15454:SF69">
    <property type="entry name" value="SERINE_THREONINE-PROTEIN KINASE 11-INTERACTING PROTEIN"/>
    <property type="match status" value="1"/>
</dbReference>
<dbReference type="InterPro" id="IPR001611">
    <property type="entry name" value="Leu-rich_rpt"/>
</dbReference>
<comment type="subcellular location">
    <subcellularLocation>
        <location evidence="1">Cytoplasm</location>
    </subcellularLocation>
</comment>
<evidence type="ECO:0000256" key="3">
    <source>
        <dbReference type="ARBA" id="ARBA00022614"/>
    </source>
</evidence>
<evidence type="ECO:0000256" key="4">
    <source>
        <dbReference type="ARBA" id="ARBA00022737"/>
    </source>
</evidence>
<feature type="compositionally biased region" description="Low complexity" evidence="5">
    <location>
        <begin position="776"/>
        <end position="795"/>
    </location>
</feature>
<feature type="region of interest" description="Disordered" evidence="5">
    <location>
        <begin position="510"/>
        <end position="533"/>
    </location>
</feature>
<dbReference type="STRING" id="1037660.A0A066W608"/>
<proteinExistence type="predicted"/>
<feature type="compositionally biased region" description="Basic and acidic residues" evidence="5">
    <location>
        <begin position="566"/>
        <end position="591"/>
    </location>
</feature>